<feature type="transmembrane region" description="Helical" evidence="1">
    <location>
        <begin position="70"/>
        <end position="88"/>
    </location>
</feature>
<dbReference type="AlphaFoldDB" id="A0A831KCE2"/>
<reference evidence="2" key="1">
    <citation type="journal article" date="2020" name="mSystems">
        <title>Genome- and Community-Level Interaction Insights into Carbon Utilization and Element Cycling Functions of Hydrothermarchaeota in Hydrothermal Sediment.</title>
        <authorList>
            <person name="Zhou Z."/>
            <person name="Liu Y."/>
            <person name="Xu W."/>
            <person name="Pan J."/>
            <person name="Luo Z.H."/>
            <person name="Li M."/>
        </authorList>
    </citation>
    <scope>NUCLEOTIDE SEQUENCE [LARGE SCALE GENOMIC DNA]</scope>
    <source>
        <strain evidence="2">HyVt-26</strain>
    </source>
</reference>
<protein>
    <recommendedName>
        <fullName evidence="3">Permease</fullName>
    </recommendedName>
</protein>
<proteinExistence type="predicted"/>
<name>A0A831KCE2_9GAMM</name>
<evidence type="ECO:0000256" key="1">
    <source>
        <dbReference type="SAM" id="Phobius"/>
    </source>
</evidence>
<sequence>MTNTETVEKLASKVEPLSYASFKQTIRAFQRLLPVLIGVLLLAALVAQLIPKLMQMGLFGHGAWSDTLAAAGVASIATGQPVVSYILAGELQNAGVELLAVTAFITAWITVGVVSLPVEAQMLGWRFALWRNLVAFVFSLLIAWLTVALFHAF</sequence>
<evidence type="ECO:0008006" key="3">
    <source>
        <dbReference type="Google" id="ProtNLM"/>
    </source>
</evidence>
<feature type="transmembrane region" description="Helical" evidence="1">
    <location>
        <begin position="95"/>
        <end position="116"/>
    </location>
</feature>
<keyword evidence="1" id="KW-0472">Membrane</keyword>
<dbReference type="Proteomes" id="UP000885822">
    <property type="component" value="Unassembled WGS sequence"/>
</dbReference>
<keyword evidence="1" id="KW-1133">Transmembrane helix</keyword>
<keyword evidence="1" id="KW-0812">Transmembrane</keyword>
<organism evidence="2">
    <name type="scientific">Thiolapillus brandeum</name>
    <dbReference type="NCBI Taxonomy" id="1076588"/>
    <lineage>
        <taxon>Bacteria</taxon>
        <taxon>Pseudomonadati</taxon>
        <taxon>Pseudomonadota</taxon>
        <taxon>Gammaproteobacteria</taxon>
        <taxon>Chromatiales</taxon>
        <taxon>Sedimenticolaceae</taxon>
        <taxon>Thiolapillus</taxon>
    </lineage>
</organism>
<feature type="transmembrane region" description="Helical" evidence="1">
    <location>
        <begin position="128"/>
        <end position="150"/>
    </location>
</feature>
<comment type="caution">
    <text evidence="2">The sequence shown here is derived from an EMBL/GenBank/DDBJ whole genome shotgun (WGS) entry which is preliminary data.</text>
</comment>
<feature type="transmembrane region" description="Helical" evidence="1">
    <location>
        <begin position="32"/>
        <end position="50"/>
    </location>
</feature>
<gene>
    <name evidence="2" type="ORF">ENG92_04450</name>
</gene>
<accession>A0A831KCE2</accession>
<dbReference type="EMBL" id="DRCV01000196">
    <property type="protein sequence ID" value="HDK38248.1"/>
    <property type="molecule type" value="Genomic_DNA"/>
</dbReference>
<evidence type="ECO:0000313" key="2">
    <source>
        <dbReference type="EMBL" id="HDK38248.1"/>
    </source>
</evidence>